<evidence type="ECO:0000313" key="4">
    <source>
        <dbReference type="EMBL" id="MCP2312375.1"/>
    </source>
</evidence>
<dbReference type="SUPFAM" id="SSF47203">
    <property type="entry name" value="Acyl-CoA dehydrogenase C-terminal domain-like"/>
    <property type="match status" value="1"/>
</dbReference>
<dbReference type="InterPro" id="IPR036250">
    <property type="entry name" value="AcylCo_DH-like_C"/>
</dbReference>
<feature type="domain" description="Acyl-CoA dehydrogenase C-terminal" evidence="3">
    <location>
        <begin position="250"/>
        <end position="386"/>
    </location>
</feature>
<dbReference type="InterPro" id="IPR013107">
    <property type="entry name" value="Acyl-CoA_DH_C"/>
</dbReference>
<dbReference type="InterPro" id="IPR046373">
    <property type="entry name" value="Acyl-CoA_Oxase/DH_mid-dom_sf"/>
</dbReference>
<proteinExistence type="predicted"/>
<organism evidence="4 5">
    <name type="scientific">Kitasatospora paracochleata</name>
    <dbReference type="NCBI Taxonomy" id="58354"/>
    <lineage>
        <taxon>Bacteria</taxon>
        <taxon>Bacillati</taxon>
        <taxon>Actinomycetota</taxon>
        <taxon>Actinomycetes</taxon>
        <taxon>Kitasatosporales</taxon>
        <taxon>Streptomycetaceae</taxon>
        <taxon>Kitasatospora</taxon>
    </lineage>
</organism>
<evidence type="ECO:0000256" key="1">
    <source>
        <dbReference type="ARBA" id="ARBA00023002"/>
    </source>
</evidence>
<dbReference type="InterPro" id="IPR009100">
    <property type="entry name" value="AcylCoA_DH/oxidase_NM_dom_sf"/>
</dbReference>
<dbReference type="EMBL" id="JAMZDX010000005">
    <property type="protein sequence ID" value="MCP2312375.1"/>
    <property type="molecule type" value="Genomic_DNA"/>
</dbReference>
<dbReference type="InterPro" id="IPR037069">
    <property type="entry name" value="AcylCoA_DH/ox_N_sf"/>
</dbReference>
<evidence type="ECO:0000313" key="5">
    <source>
        <dbReference type="Proteomes" id="UP001206483"/>
    </source>
</evidence>
<dbReference type="Proteomes" id="UP001206483">
    <property type="component" value="Unassembled WGS sequence"/>
</dbReference>
<dbReference type="Gene3D" id="1.20.140.10">
    <property type="entry name" value="Butyryl-CoA Dehydrogenase, subunit A, domain 3"/>
    <property type="match status" value="1"/>
</dbReference>
<name>A0ABT1J4M9_9ACTN</name>
<reference evidence="4 5" key="1">
    <citation type="submission" date="2022-06" db="EMBL/GenBank/DDBJ databases">
        <title>Sequencing the genomes of 1000 actinobacteria strains.</title>
        <authorList>
            <person name="Klenk H.-P."/>
        </authorList>
    </citation>
    <scope>NUCLEOTIDE SEQUENCE [LARGE SCALE GENOMIC DNA]</scope>
    <source>
        <strain evidence="4 5">DSM 41656</strain>
    </source>
</reference>
<gene>
    <name evidence="4" type="ORF">FHR36_005541</name>
</gene>
<protein>
    <submittedName>
        <fullName evidence="4">Alkylation response protein AidB-like acyl-CoA dehydrogenase</fullName>
    </submittedName>
</protein>
<comment type="caution">
    <text evidence="4">The sequence shown here is derived from an EMBL/GenBank/DDBJ whole genome shotgun (WGS) entry which is preliminary data.</text>
</comment>
<feature type="domain" description="Acyl-CoA dehydrogenase/oxidase N-terminal" evidence="2">
    <location>
        <begin position="38"/>
        <end position="117"/>
    </location>
</feature>
<evidence type="ECO:0000259" key="2">
    <source>
        <dbReference type="Pfam" id="PF02771"/>
    </source>
</evidence>
<dbReference type="InterPro" id="IPR013786">
    <property type="entry name" value="AcylCoA_DH/ox_N"/>
</dbReference>
<evidence type="ECO:0000259" key="3">
    <source>
        <dbReference type="Pfam" id="PF08028"/>
    </source>
</evidence>
<sequence>MTTATATAIAATANTTATAPSREEMVGRIAEIAPVIRANAAWSAEHRRLHEDTLRALTEAGVFRMRLPLHHGGYESDARTMVDVADAIAQADGSAAWVVACSWIATYGLGLYPDEVQDEVFADPDAQFCTTIGPGTATAVPVDGGILVNGTWPCISGALSSRYQQIAAVLLDPDGDPYPVMGPVALSELEISDNWHTTGFRGTGSVATTARDLFIPQERVLPAPAVVAGHSRSIRNAELAMYRAPFVAVGAAATVGVATGMVKTLRDVFFERLPGRRITYTEYPSQAEAPVTHLRLAEAVMKIDEAEFHAHRLAGLIDEKCASGAPWELAERGRTRADEGAAVRLAKEAAEILTQASGGSSAYTHLPIQRIADDLHVLGLHAMMNPDVNAEIYGRILCGLEPHTYYV</sequence>
<dbReference type="Gene3D" id="2.40.110.10">
    <property type="entry name" value="Butyryl-CoA Dehydrogenase, subunit A, domain 2"/>
    <property type="match status" value="1"/>
</dbReference>
<dbReference type="Pfam" id="PF08028">
    <property type="entry name" value="Acyl-CoA_dh_2"/>
    <property type="match status" value="1"/>
</dbReference>
<keyword evidence="5" id="KW-1185">Reference proteome</keyword>
<dbReference type="Pfam" id="PF02771">
    <property type="entry name" value="Acyl-CoA_dh_N"/>
    <property type="match status" value="1"/>
</dbReference>
<accession>A0ABT1J4M9</accession>
<keyword evidence="1" id="KW-0560">Oxidoreductase</keyword>
<dbReference type="SUPFAM" id="SSF56645">
    <property type="entry name" value="Acyl-CoA dehydrogenase NM domain-like"/>
    <property type="match status" value="1"/>
</dbReference>
<dbReference type="Gene3D" id="1.10.540.10">
    <property type="entry name" value="Acyl-CoA dehydrogenase/oxidase, N-terminal domain"/>
    <property type="match status" value="1"/>
</dbReference>
<dbReference type="PIRSF" id="PIRSF016578">
    <property type="entry name" value="HsaA"/>
    <property type="match status" value="1"/>
</dbReference>
<dbReference type="RefSeq" id="WP_253801390.1">
    <property type="nucleotide sequence ID" value="NZ_BAAAUB010000045.1"/>
</dbReference>